<organism evidence="1 2">
    <name type="scientific">Euroglyphus maynei</name>
    <name type="common">Mayne's house dust mite</name>
    <dbReference type="NCBI Taxonomy" id="6958"/>
    <lineage>
        <taxon>Eukaryota</taxon>
        <taxon>Metazoa</taxon>
        <taxon>Ecdysozoa</taxon>
        <taxon>Arthropoda</taxon>
        <taxon>Chelicerata</taxon>
        <taxon>Arachnida</taxon>
        <taxon>Acari</taxon>
        <taxon>Acariformes</taxon>
        <taxon>Sarcoptiformes</taxon>
        <taxon>Astigmata</taxon>
        <taxon>Psoroptidia</taxon>
        <taxon>Analgoidea</taxon>
        <taxon>Pyroglyphidae</taxon>
        <taxon>Pyroglyphinae</taxon>
        <taxon>Euroglyphus</taxon>
    </lineage>
</organism>
<proteinExistence type="predicted"/>
<protein>
    <submittedName>
        <fullName evidence="1">Uncharacterized protein</fullName>
    </submittedName>
</protein>
<name>A0A1Y3AM13_EURMA</name>
<evidence type="ECO:0000313" key="2">
    <source>
        <dbReference type="Proteomes" id="UP000194236"/>
    </source>
</evidence>
<reference evidence="1 2" key="1">
    <citation type="submission" date="2017-03" db="EMBL/GenBank/DDBJ databases">
        <title>Genome Survey of Euroglyphus maynei.</title>
        <authorList>
            <person name="Arlian L.G."/>
            <person name="Morgan M.S."/>
            <person name="Rider S.D."/>
        </authorList>
    </citation>
    <scope>NUCLEOTIDE SEQUENCE [LARGE SCALE GENOMIC DNA]</scope>
    <source>
        <strain evidence="1">Arlian Lab</strain>
        <tissue evidence="1">Whole body</tissue>
    </source>
</reference>
<keyword evidence="2" id="KW-1185">Reference proteome</keyword>
<dbReference type="Proteomes" id="UP000194236">
    <property type="component" value="Unassembled WGS sequence"/>
</dbReference>
<dbReference type="EMBL" id="MUJZ01070300">
    <property type="protein sequence ID" value="OTF69479.1"/>
    <property type="molecule type" value="Genomic_DNA"/>
</dbReference>
<dbReference type="AlphaFoldDB" id="A0A1Y3AM13"/>
<comment type="caution">
    <text evidence="1">The sequence shown here is derived from an EMBL/GenBank/DDBJ whole genome shotgun (WGS) entry which is preliminary data.</text>
</comment>
<sequence length="65" mass="7741">MEQNDEMTAMFEMIQKKSIISDEDQQRLLETFKRINVNNIWSTVENVDDFHAEQVEMLTIFVCVN</sequence>
<gene>
    <name evidence="1" type="ORF">BLA29_009865</name>
</gene>
<accession>A0A1Y3AM13</accession>
<evidence type="ECO:0000313" key="1">
    <source>
        <dbReference type="EMBL" id="OTF69479.1"/>
    </source>
</evidence>